<keyword evidence="6 10" id="KW-0106">Calcium</keyword>
<evidence type="ECO:0000313" key="14">
    <source>
        <dbReference type="WBParaSite" id="ACRNAN_scaffold184.g23440.t1"/>
    </source>
</evidence>
<keyword evidence="5" id="KW-0378">Hydrolase</keyword>
<dbReference type="PANTHER" id="PTHR13023:SF3">
    <property type="entry name" value="SOLUBLE CALCIUM-ACTIVATED NUCLEOTIDASE 1"/>
    <property type="match status" value="1"/>
</dbReference>
<evidence type="ECO:0000256" key="10">
    <source>
        <dbReference type="PIRSR" id="PIRSR609283-1"/>
    </source>
</evidence>
<dbReference type="WBParaSite" id="ACRNAN_scaffold184.g23440.t1">
    <property type="protein sequence ID" value="ACRNAN_scaffold184.g23440.t1"/>
    <property type="gene ID" value="ACRNAN_scaffold184.g23440"/>
</dbReference>
<feature type="binding site" evidence="10">
    <location>
        <position position="194"/>
    </location>
    <ligand>
        <name>Ca(2+)</name>
        <dbReference type="ChEBI" id="CHEBI:29108"/>
    </ligand>
</feature>
<feature type="transmembrane region" description="Helical" evidence="12">
    <location>
        <begin position="27"/>
        <end position="50"/>
    </location>
</feature>
<dbReference type="Gene3D" id="2.120.10.100">
    <property type="entry name" value="Apyrase"/>
    <property type="match status" value="1"/>
</dbReference>
<evidence type="ECO:0000256" key="11">
    <source>
        <dbReference type="SAM" id="MobiDB-lite"/>
    </source>
</evidence>
<proteinExistence type="inferred from homology"/>
<evidence type="ECO:0000256" key="8">
    <source>
        <dbReference type="ARBA" id="ARBA00023136"/>
    </source>
</evidence>
<comment type="cofactor">
    <cofactor evidence="1 10">
        <name>Ca(2+)</name>
        <dbReference type="ChEBI" id="CHEBI:29108"/>
    </cofactor>
</comment>
<dbReference type="GO" id="GO:0005375">
    <property type="term" value="F:copper ion transmembrane transporter activity"/>
    <property type="evidence" value="ECO:0007669"/>
    <property type="project" value="InterPro"/>
</dbReference>
<feature type="region of interest" description="Disordered" evidence="11">
    <location>
        <begin position="364"/>
        <end position="383"/>
    </location>
</feature>
<dbReference type="InterPro" id="IPR007274">
    <property type="entry name" value="Cop_transporter"/>
</dbReference>
<dbReference type="InterPro" id="IPR009283">
    <property type="entry name" value="Apyrase"/>
</dbReference>
<dbReference type="GO" id="GO:0005509">
    <property type="term" value="F:calcium ion binding"/>
    <property type="evidence" value="ECO:0007669"/>
    <property type="project" value="InterPro"/>
</dbReference>
<keyword evidence="13" id="KW-1185">Reference proteome</keyword>
<feature type="transmembrane region" description="Helical" evidence="12">
    <location>
        <begin position="580"/>
        <end position="600"/>
    </location>
</feature>
<dbReference type="AlphaFoldDB" id="A0A914D3G4"/>
<feature type="binding site" evidence="10">
    <location>
        <position position="263"/>
    </location>
    <ligand>
        <name>Ca(2+)</name>
        <dbReference type="ChEBI" id="CHEBI:29108"/>
    </ligand>
</feature>
<protein>
    <submittedName>
        <fullName evidence="14">Copper transporter</fullName>
    </submittedName>
</protein>
<keyword evidence="4 10" id="KW-0479">Metal-binding</keyword>
<feature type="binding site" evidence="10">
    <location>
        <position position="146"/>
    </location>
    <ligand>
        <name>Ca(2+)</name>
        <dbReference type="ChEBI" id="CHEBI:29108"/>
    </ligand>
</feature>
<evidence type="ECO:0000256" key="3">
    <source>
        <dbReference type="ARBA" id="ARBA00022692"/>
    </source>
</evidence>
<evidence type="ECO:0000256" key="2">
    <source>
        <dbReference type="ARBA" id="ARBA00004370"/>
    </source>
</evidence>
<evidence type="ECO:0000256" key="12">
    <source>
        <dbReference type="SAM" id="Phobius"/>
    </source>
</evidence>
<dbReference type="Proteomes" id="UP000887540">
    <property type="component" value="Unplaced"/>
</dbReference>
<accession>A0A914D3G4</accession>
<sequence length="644" mass="72463">MCQDNIMSSSPTRKSVIRQNSKNSNEYAIFGTSALVAILLISFASLYYYLPFASNYSCSTRPYNATPYGYARHNTDGDTIYRIAVVTDLDHDSKHPSKKNTWRSFLKRGELLVSHDRKLASISWDEEHGVELSSQLAAGGRSMELSELVVFDGNLLTVDDRTGLVYKIVDFKDMVPWVLLNDGPGNVTKGFKAEWMTVKNEKLFVGGLGKEWTTTEGAFVNHNPMWIKIVDADGAIEHVNWVDNYKKVRGVLGIDFPGYMIHESGQWSHIHKKWYFMPRRASNETYTEATDEFRGTDLLLIADETFNKIEVHHVGDKGDGARGFSAFQFVPNTNDDLIVALKSEEKDGIPSEVISDILSTMSDHDHHAHHDHHDHSAHQHHNDDSLVNNVTSLINNVTASIINTTIAAVTQAPAHVHDHSGHDHHDHSNHALHNKIEDHSAHAGHEMRMWFHGGCKEVILFDFWRIETFFGLFISCIIIFIMGTLYEGLKWFRVYIQTNTNNAPVKDVTVSLRFSNNEQNLEQALIKSPETPAGDNTHDVVYAPTTVQENNRVAGSPKGIRTFVSDVLRQNEKNIVRHRVFQAGLYCVQLTLAYWLMLIAMTYNTWLTAAVVLGAGFGHWLFAALKCVTPNTAQHEAVSGDACH</sequence>
<feature type="binding site" evidence="10">
    <location>
        <position position="325"/>
    </location>
    <ligand>
        <name>Ca(2+)</name>
        <dbReference type="ChEBI" id="CHEBI:29108"/>
    </ligand>
</feature>
<keyword evidence="8 12" id="KW-0472">Membrane</keyword>
<comment type="similarity">
    <text evidence="9">Belongs to the apyrase family.</text>
</comment>
<evidence type="ECO:0000256" key="9">
    <source>
        <dbReference type="ARBA" id="ARBA00025738"/>
    </source>
</evidence>
<dbReference type="Pfam" id="PF04145">
    <property type="entry name" value="Ctr"/>
    <property type="match status" value="1"/>
</dbReference>
<evidence type="ECO:0000256" key="6">
    <source>
        <dbReference type="ARBA" id="ARBA00022837"/>
    </source>
</evidence>
<feature type="transmembrane region" description="Helical" evidence="12">
    <location>
        <begin position="606"/>
        <end position="625"/>
    </location>
</feature>
<keyword evidence="3 12" id="KW-0812">Transmembrane</keyword>
<dbReference type="SUPFAM" id="SSF101887">
    <property type="entry name" value="Apyrase"/>
    <property type="match status" value="1"/>
</dbReference>
<evidence type="ECO:0000256" key="1">
    <source>
        <dbReference type="ARBA" id="ARBA00001913"/>
    </source>
</evidence>
<comment type="subcellular location">
    <subcellularLocation>
        <location evidence="2">Membrane</location>
    </subcellularLocation>
</comment>
<dbReference type="GO" id="GO:0030166">
    <property type="term" value="P:proteoglycan biosynthetic process"/>
    <property type="evidence" value="ECO:0007669"/>
    <property type="project" value="TreeGrafter"/>
</dbReference>
<evidence type="ECO:0000256" key="4">
    <source>
        <dbReference type="ARBA" id="ARBA00022723"/>
    </source>
</evidence>
<evidence type="ECO:0000256" key="7">
    <source>
        <dbReference type="ARBA" id="ARBA00022989"/>
    </source>
</evidence>
<evidence type="ECO:0000313" key="13">
    <source>
        <dbReference type="Proteomes" id="UP000887540"/>
    </source>
</evidence>
<name>A0A914D3G4_9BILA</name>
<keyword evidence="7 12" id="KW-1133">Transmembrane helix</keyword>
<evidence type="ECO:0000256" key="5">
    <source>
        <dbReference type="ARBA" id="ARBA00022801"/>
    </source>
</evidence>
<feature type="binding site" evidence="10">
    <location>
        <position position="147"/>
    </location>
    <ligand>
        <name>Ca(2+)</name>
        <dbReference type="ChEBI" id="CHEBI:29108"/>
    </ligand>
</feature>
<dbReference type="PANTHER" id="PTHR13023">
    <property type="entry name" value="APYRASE"/>
    <property type="match status" value="1"/>
</dbReference>
<dbReference type="Pfam" id="PF06079">
    <property type="entry name" value="Apyrase"/>
    <property type="match status" value="1"/>
</dbReference>
<dbReference type="GO" id="GO:0045134">
    <property type="term" value="F:UDP phosphatase activity"/>
    <property type="evidence" value="ECO:0007669"/>
    <property type="project" value="TreeGrafter"/>
</dbReference>
<dbReference type="FunFam" id="2.120.10.100:FF:000001">
    <property type="entry name" value="Soluble calcium-activated nucleotidase 1"/>
    <property type="match status" value="1"/>
</dbReference>
<feature type="transmembrane region" description="Helical" evidence="12">
    <location>
        <begin position="469"/>
        <end position="489"/>
    </location>
</feature>
<organism evidence="13 14">
    <name type="scientific">Acrobeloides nanus</name>
    <dbReference type="NCBI Taxonomy" id="290746"/>
    <lineage>
        <taxon>Eukaryota</taxon>
        <taxon>Metazoa</taxon>
        <taxon>Ecdysozoa</taxon>
        <taxon>Nematoda</taxon>
        <taxon>Chromadorea</taxon>
        <taxon>Rhabditida</taxon>
        <taxon>Tylenchina</taxon>
        <taxon>Cephalobomorpha</taxon>
        <taxon>Cephaloboidea</taxon>
        <taxon>Cephalobidae</taxon>
        <taxon>Acrobeloides</taxon>
    </lineage>
</organism>
<reference evidence="14" key="1">
    <citation type="submission" date="2022-11" db="UniProtKB">
        <authorList>
            <consortium name="WormBaseParasite"/>
        </authorList>
    </citation>
    <scope>IDENTIFICATION</scope>
</reference>
<dbReference type="GO" id="GO:0016020">
    <property type="term" value="C:membrane"/>
    <property type="evidence" value="ECO:0007669"/>
    <property type="project" value="UniProtKB-SubCell"/>
</dbReference>
<dbReference type="GO" id="GO:0004382">
    <property type="term" value="F:GDP phosphatase activity"/>
    <property type="evidence" value="ECO:0007669"/>
    <property type="project" value="TreeGrafter"/>
</dbReference>
<dbReference type="InterPro" id="IPR036258">
    <property type="entry name" value="Apyrase_sf"/>
</dbReference>